<evidence type="ECO:0000313" key="2">
    <source>
        <dbReference type="EMBL" id="CAF4431358.1"/>
    </source>
</evidence>
<accession>A0A820R795</accession>
<dbReference type="AlphaFoldDB" id="A0A820R795"/>
<keyword evidence="1" id="KW-0472">Membrane</keyword>
<keyword evidence="1" id="KW-1133">Transmembrane helix</keyword>
<protein>
    <submittedName>
        <fullName evidence="2">Uncharacterized protein</fullName>
    </submittedName>
</protein>
<evidence type="ECO:0000313" key="3">
    <source>
        <dbReference type="Proteomes" id="UP000663881"/>
    </source>
</evidence>
<reference evidence="2" key="1">
    <citation type="submission" date="2021-02" db="EMBL/GenBank/DDBJ databases">
        <authorList>
            <person name="Nowell W R."/>
        </authorList>
    </citation>
    <scope>NUCLEOTIDE SEQUENCE</scope>
</reference>
<keyword evidence="1" id="KW-0812">Transmembrane</keyword>
<gene>
    <name evidence="2" type="ORF">OKA104_LOCUS53096</name>
</gene>
<feature type="transmembrane region" description="Helical" evidence="1">
    <location>
        <begin position="6"/>
        <end position="23"/>
    </location>
</feature>
<dbReference type="Proteomes" id="UP000663881">
    <property type="component" value="Unassembled WGS sequence"/>
</dbReference>
<feature type="non-terminal residue" evidence="2">
    <location>
        <position position="1"/>
    </location>
</feature>
<dbReference type="EMBL" id="CAJOAY010032293">
    <property type="protein sequence ID" value="CAF4431358.1"/>
    <property type="molecule type" value="Genomic_DNA"/>
</dbReference>
<proteinExistence type="predicted"/>
<sequence length="126" mass="14554">YATITITELSAATLLIFVLLMGIKPQMLCTINETPFEMEWVLLQTQQQIENKVSHSDGQPSVDIFLPVNRMKHYLLRQGSLTKAEAKNYFVRTHRAETSINELIERRVQRRMSAMSAERNILIEGF</sequence>
<evidence type="ECO:0000256" key="1">
    <source>
        <dbReference type="SAM" id="Phobius"/>
    </source>
</evidence>
<comment type="caution">
    <text evidence="2">The sequence shown here is derived from an EMBL/GenBank/DDBJ whole genome shotgun (WGS) entry which is preliminary data.</text>
</comment>
<feature type="non-terminal residue" evidence="2">
    <location>
        <position position="126"/>
    </location>
</feature>
<organism evidence="2 3">
    <name type="scientific">Adineta steineri</name>
    <dbReference type="NCBI Taxonomy" id="433720"/>
    <lineage>
        <taxon>Eukaryota</taxon>
        <taxon>Metazoa</taxon>
        <taxon>Spiralia</taxon>
        <taxon>Gnathifera</taxon>
        <taxon>Rotifera</taxon>
        <taxon>Eurotatoria</taxon>
        <taxon>Bdelloidea</taxon>
        <taxon>Adinetida</taxon>
        <taxon>Adinetidae</taxon>
        <taxon>Adineta</taxon>
    </lineage>
</organism>
<name>A0A820R795_9BILA</name>